<keyword evidence="4" id="KW-1185">Reference proteome</keyword>
<dbReference type="Proteomes" id="UP001519460">
    <property type="component" value="Unassembled WGS sequence"/>
</dbReference>
<dbReference type="AlphaFoldDB" id="A0ABD0J344"/>
<dbReference type="SUPFAM" id="SSF57196">
    <property type="entry name" value="EGF/Laminin"/>
    <property type="match status" value="1"/>
</dbReference>
<proteinExistence type="predicted"/>
<dbReference type="PROSITE" id="PS00022">
    <property type="entry name" value="EGF_1"/>
    <property type="match status" value="1"/>
</dbReference>
<dbReference type="InterPro" id="IPR000742">
    <property type="entry name" value="EGF"/>
</dbReference>
<evidence type="ECO:0000259" key="2">
    <source>
        <dbReference type="PROSITE" id="PS50026"/>
    </source>
</evidence>
<keyword evidence="1" id="KW-0245">EGF-like domain</keyword>
<reference evidence="3 4" key="1">
    <citation type="journal article" date="2023" name="Sci. Data">
        <title>Genome assembly of the Korean intertidal mud-creeper Batillaria attramentaria.</title>
        <authorList>
            <person name="Patra A.K."/>
            <person name="Ho P.T."/>
            <person name="Jun S."/>
            <person name="Lee S.J."/>
            <person name="Kim Y."/>
            <person name="Won Y.J."/>
        </authorList>
    </citation>
    <scope>NUCLEOTIDE SEQUENCE [LARGE SCALE GENOMIC DNA]</scope>
    <source>
        <strain evidence="3">Wonlab-2016</strain>
    </source>
</reference>
<dbReference type="EMBL" id="JACVVK020000686">
    <property type="protein sequence ID" value="KAK7455961.1"/>
    <property type="molecule type" value="Genomic_DNA"/>
</dbReference>
<comment type="caution">
    <text evidence="3">The sequence shown here is derived from an EMBL/GenBank/DDBJ whole genome shotgun (WGS) entry which is preliminary data.</text>
</comment>
<evidence type="ECO:0000256" key="1">
    <source>
        <dbReference type="PROSITE-ProRule" id="PRU00076"/>
    </source>
</evidence>
<evidence type="ECO:0000313" key="3">
    <source>
        <dbReference type="EMBL" id="KAK7455961.1"/>
    </source>
</evidence>
<dbReference type="PROSITE" id="PS50026">
    <property type="entry name" value="EGF_3"/>
    <property type="match status" value="1"/>
</dbReference>
<name>A0ABD0J344_9CAEN</name>
<accession>A0ABD0J344</accession>
<dbReference type="PROSITE" id="PS01186">
    <property type="entry name" value="EGF_2"/>
    <property type="match status" value="1"/>
</dbReference>
<dbReference type="Gene3D" id="2.10.25.10">
    <property type="entry name" value="Laminin"/>
    <property type="match status" value="1"/>
</dbReference>
<sequence>MSRQNRDVRSIMEISSVFSPVVAPNGGACQTNNPCVRGTCFDFGRGAMCACPDGFYGNRCQHRMIHVECHSNGMMVNVFPYGYSPRRWAFINPPTLSNCRIPTVAAFVSRWPQFRTRGWEGFAGAFFHRNDGCAGNAVVTETPTSVRYTRDLNIFYGNDGRHFTDTLVRVTCIIPKATPTPSDPPVLPPCSRPPIGRRLLKPVQGTVVLWMTTADFPFGSLNWNFQCRVRTCTPSDNRCRMPPMCNTRRKRATRRYAADTKSTMLISSDFTVV</sequence>
<evidence type="ECO:0000313" key="4">
    <source>
        <dbReference type="Proteomes" id="UP001519460"/>
    </source>
</evidence>
<feature type="disulfide bond" evidence="1">
    <location>
        <begin position="51"/>
        <end position="60"/>
    </location>
</feature>
<protein>
    <recommendedName>
        <fullName evidence="2">EGF-like domain-containing protein</fullName>
    </recommendedName>
</protein>
<organism evidence="3 4">
    <name type="scientific">Batillaria attramentaria</name>
    <dbReference type="NCBI Taxonomy" id="370345"/>
    <lineage>
        <taxon>Eukaryota</taxon>
        <taxon>Metazoa</taxon>
        <taxon>Spiralia</taxon>
        <taxon>Lophotrochozoa</taxon>
        <taxon>Mollusca</taxon>
        <taxon>Gastropoda</taxon>
        <taxon>Caenogastropoda</taxon>
        <taxon>Sorbeoconcha</taxon>
        <taxon>Cerithioidea</taxon>
        <taxon>Batillariidae</taxon>
        <taxon>Batillaria</taxon>
    </lineage>
</organism>
<gene>
    <name evidence="3" type="ORF">BaRGS_00039409</name>
</gene>
<dbReference type="CDD" id="cd00054">
    <property type="entry name" value="EGF_CA"/>
    <property type="match status" value="1"/>
</dbReference>
<keyword evidence="1" id="KW-1015">Disulfide bond</keyword>
<feature type="domain" description="EGF-like" evidence="2">
    <location>
        <begin position="25"/>
        <end position="61"/>
    </location>
</feature>
<comment type="caution">
    <text evidence="1">Lacks conserved residue(s) required for the propagation of feature annotation.</text>
</comment>
<dbReference type="SMART" id="SM00181">
    <property type="entry name" value="EGF"/>
    <property type="match status" value="1"/>
</dbReference>